<keyword evidence="2" id="KW-0614">Plasmid</keyword>
<evidence type="ECO:0000259" key="1">
    <source>
        <dbReference type="Pfam" id="PF12508"/>
    </source>
</evidence>
<sequence>MSKNKIKILILAVIGVVSIITIVVSMDEGAPKEEFQNTVPISLKEDNFSYDDVTNAYDKAKKNGEFEKTETRDSNVYSEENDPKVLELQRQIELLEEKRNGTGGNGNVQGNNVQENRPLTEAEKEAIYRSELLRAREERLARSQDYSAPPSEPETTGPVESMLEFQAAIYRDQFILPGDRVTLILTQPVTYKGNVFKKNTFIYANANIQGSRVLLNVTNIDHVPIGLVAKDVQDGNIGMYSERAGQLWREFQADAQTQGINDVTGEISQQTNVPLVGTAIRAFGNFFRKKKYKEKDKILLVNNDKLILTTPLNTRL</sequence>
<dbReference type="Pfam" id="PF12508">
    <property type="entry name" value="Transposon_TraM"/>
    <property type="match status" value="1"/>
</dbReference>
<proteinExistence type="predicted"/>
<geneLocation type="plasmid" evidence="3">
    <name>psms7</name>
</geneLocation>
<accession>A0A221V494</accession>
<dbReference type="RefSeq" id="WP_093980776.1">
    <property type="nucleotide sequence ID" value="NZ_CP022516.1"/>
</dbReference>
<dbReference type="EMBL" id="CP022516">
    <property type="protein sequence ID" value="ASO08412.1"/>
    <property type="molecule type" value="Genomic_DNA"/>
</dbReference>
<name>A0A221V494_9FLAO</name>
<protein>
    <submittedName>
        <fullName evidence="2">Conjugative transposon, TraM</fullName>
    </submittedName>
</protein>
<dbReference type="KEGG" id="aalg:AREALGSMS7_05040"/>
<evidence type="ECO:0000313" key="2">
    <source>
        <dbReference type="EMBL" id="ASO08412.1"/>
    </source>
</evidence>
<gene>
    <name evidence="2" type="ORF">AREALGSMS7_05040</name>
</gene>
<reference evidence="2 3" key="1">
    <citation type="submission" date="2017-07" db="EMBL/GenBank/DDBJ databases">
        <title>Genome Sequence of Arenibacter algicola Strain SMS7 Isolated from a culture of the Diatom Skeletonema marinoi.</title>
        <authorList>
            <person name="Topel M."/>
            <person name="Pinder M.I.M."/>
            <person name="Johansson O.N."/>
            <person name="Kourtchenko O."/>
            <person name="Godhe A."/>
            <person name="Clarke A.K."/>
        </authorList>
    </citation>
    <scope>NUCLEOTIDE SEQUENCE [LARGE SCALE GENOMIC DNA]</scope>
    <source>
        <strain evidence="2 3">SMS7</strain>
        <plasmid evidence="3">Plasmid psms7</plasmid>
    </source>
</reference>
<dbReference type="AlphaFoldDB" id="A0A221V494"/>
<organism evidence="2 3">
    <name type="scientific">Arenibacter algicola</name>
    <dbReference type="NCBI Taxonomy" id="616991"/>
    <lineage>
        <taxon>Bacteria</taxon>
        <taxon>Pseudomonadati</taxon>
        <taxon>Bacteroidota</taxon>
        <taxon>Flavobacteriia</taxon>
        <taxon>Flavobacteriales</taxon>
        <taxon>Flavobacteriaceae</taxon>
        <taxon>Arenibacter</taxon>
    </lineage>
</organism>
<dbReference type="InterPro" id="IPR055407">
    <property type="entry name" value="TraM_C"/>
</dbReference>
<feature type="domain" description="Conjugative transposon TraM C-terminal" evidence="1">
    <location>
        <begin position="166"/>
        <end position="308"/>
    </location>
</feature>
<evidence type="ECO:0000313" key="3">
    <source>
        <dbReference type="Proteomes" id="UP000204551"/>
    </source>
</evidence>
<dbReference type="Proteomes" id="UP000204551">
    <property type="component" value="Plasmid pSMS7"/>
</dbReference>